<evidence type="ECO:0000256" key="7">
    <source>
        <dbReference type="SAM" id="Phobius"/>
    </source>
</evidence>
<keyword evidence="10" id="KW-1185">Reference proteome</keyword>
<comment type="subcellular location">
    <subcellularLocation>
        <location evidence="1">Membrane</location>
        <topology evidence="1">Multi-pass membrane protein</topology>
    </subcellularLocation>
</comment>
<keyword evidence="3 7" id="KW-1133">Transmembrane helix</keyword>
<organism evidence="9 10">
    <name type="scientific">Glarea lozoyensis (strain ATCC 20868 / MF5171)</name>
    <dbReference type="NCBI Taxonomy" id="1116229"/>
    <lineage>
        <taxon>Eukaryota</taxon>
        <taxon>Fungi</taxon>
        <taxon>Dikarya</taxon>
        <taxon>Ascomycota</taxon>
        <taxon>Pezizomycotina</taxon>
        <taxon>Leotiomycetes</taxon>
        <taxon>Helotiales</taxon>
        <taxon>Helotiaceae</taxon>
        <taxon>Glarea</taxon>
    </lineage>
</organism>
<feature type="transmembrane region" description="Helical" evidence="7">
    <location>
        <begin position="83"/>
        <end position="111"/>
    </location>
</feature>
<evidence type="ECO:0000256" key="4">
    <source>
        <dbReference type="ARBA" id="ARBA00023136"/>
    </source>
</evidence>
<evidence type="ECO:0000313" key="10">
    <source>
        <dbReference type="Proteomes" id="UP000016922"/>
    </source>
</evidence>
<keyword evidence="4 7" id="KW-0472">Membrane</keyword>
<dbReference type="Proteomes" id="UP000016922">
    <property type="component" value="Unassembled WGS sequence"/>
</dbReference>
<feature type="transmembrane region" description="Helical" evidence="7">
    <location>
        <begin position="123"/>
        <end position="145"/>
    </location>
</feature>
<evidence type="ECO:0000256" key="6">
    <source>
        <dbReference type="SAM" id="MobiDB-lite"/>
    </source>
</evidence>
<feature type="transmembrane region" description="Helical" evidence="7">
    <location>
        <begin position="174"/>
        <end position="198"/>
    </location>
</feature>
<dbReference type="GO" id="GO:0016020">
    <property type="term" value="C:membrane"/>
    <property type="evidence" value="ECO:0007669"/>
    <property type="project" value="UniProtKB-SubCell"/>
</dbReference>
<dbReference type="PANTHER" id="PTHR33048:SF134">
    <property type="entry name" value="INTEGRAL MEMBRANE PROTEIN"/>
    <property type="match status" value="1"/>
</dbReference>
<protein>
    <recommendedName>
        <fullName evidence="8">Rhodopsin domain-containing protein</fullName>
    </recommendedName>
</protein>
<evidence type="ECO:0000256" key="2">
    <source>
        <dbReference type="ARBA" id="ARBA00022692"/>
    </source>
</evidence>
<feature type="compositionally biased region" description="Polar residues" evidence="6">
    <location>
        <begin position="293"/>
        <end position="312"/>
    </location>
</feature>
<evidence type="ECO:0000313" key="9">
    <source>
        <dbReference type="EMBL" id="EPE26530.1"/>
    </source>
</evidence>
<dbReference type="InterPro" id="IPR052337">
    <property type="entry name" value="SAT4-like"/>
</dbReference>
<dbReference type="InterPro" id="IPR049326">
    <property type="entry name" value="Rhodopsin_dom_fungi"/>
</dbReference>
<dbReference type="Pfam" id="PF20684">
    <property type="entry name" value="Fung_rhodopsin"/>
    <property type="match status" value="1"/>
</dbReference>
<feature type="transmembrane region" description="Helical" evidence="7">
    <location>
        <begin position="12"/>
        <end position="30"/>
    </location>
</feature>
<gene>
    <name evidence="9" type="ORF">GLAREA_02443</name>
</gene>
<dbReference type="AlphaFoldDB" id="S3CL96"/>
<name>S3CL96_GLAL2</name>
<dbReference type="EMBL" id="KE145370">
    <property type="protein sequence ID" value="EPE26530.1"/>
    <property type="molecule type" value="Genomic_DNA"/>
</dbReference>
<feature type="transmembrane region" description="Helical" evidence="7">
    <location>
        <begin position="210"/>
        <end position="230"/>
    </location>
</feature>
<evidence type="ECO:0000259" key="8">
    <source>
        <dbReference type="Pfam" id="PF20684"/>
    </source>
</evidence>
<dbReference type="OMA" id="FMWILEA"/>
<proteinExistence type="inferred from homology"/>
<dbReference type="PANTHER" id="PTHR33048">
    <property type="entry name" value="PTH11-LIKE INTEGRAL MEMBRANE PROTEIN (AFU_ORTHOLOGUE AFUA_5G11245)"/>
    <property type="match status" value="1"/>
</dbReference>
<feature type="region of interest" description="Disordered" evidence="6">
    <location>
        <begin position="293"/>
        <end position="336"/>
    </location>
</feature>
<dbReference type="RefSeq" id="XP_008085720.1">
    <property type="nucleotide sequence ID" value="XM_008087529.1"/>
</dbReference>
<evidence type="ECO:0000256" key="1">
    <source>
        <dbReference type="ARBA" id="ARBA00004141"/>
    </source>
</evidence>
<dbReference type="HOGENOM" id="CLU_028200_14_0_1"/>
<feature type="domain" description="Rhodopsin" evidence="8">
    <location>
        <begin position="26"/>
        <end position="272"/>
    </location>
</feature>
<evidence type="ECO:0000256" key="3">
    <source>
        <dbReference type="ARBA" id="ARBA00022989"/>
    </source>
</evidence>
<evidence type="ECO:0000256" key="5">
    <source>
        <dbReference type="ARBA" id="ARBA00038359"/>
    </source>
</evidence>
<dbReference type="GeneID" id="19461500"/>
<accession>S3CL96</accession>
<feature type="transmembrane region" description="Helical" evidence="7">
    <location>
        <begin position="42"/>
        <end position="63"/>
    </location>
</feature>
<keyword evidence="2 7" id="KW-0812">Transmembrane</keyword>
<dbReference type="KEGG" id="glz:GLAREA_02443"/>
<sequence>MSTTSTYGLQALSGALLGVTTITVALRFYARRSQRTYFGADDWLIIPGYLTFVGMIACALLGVNLEQFGHTDAQIAAKKLPFSIQASLVVSLDILSTASLGFTRISALLFFRRVFCVPGGTKTLRAVIYSTIAIISLWMAAFIIIPPLQCGPDLSVWSAPAKVRAAHCTIGPKFILGFCISDLVIETAIIWIPVPLVLRLQASFQRRMAVLFVFFTAFVSLGAVVARLIITTKIIQKHVRDKSGTNTTQTFMWILEAGFALIAVNLPTLWWLRKKIPTEKVLASMRSAMSLHSVHSTQRGLHTSQRTEGTNKNMERDQSSISKGGASSRESSIVTP</sequence>
<comment type="similarity">
    <text evidence="5">Belongs to the SAT4 family.</text>
</comment>
<feature type="transmembrane region" description="Helical" evidence="7">
    <location>
        <begin position="250"/>
        <end position="272"/>
    </location>
</feature>
<dbReference type="OrthoDB" id="5393606at2759"/>
<reference evidence="9 10" key="1">
    <citation type="journal article" date="2013" name="BMC Genomics">
        <title>Genomics-driven discovery of the pneumocandin biosynthetic gene cluster in the fungus Glarea lozoyensis.</title>
        <authorList>
            <person name="Chen L."/>
            <person name="Yue Q."/>
            <person name="Zhang X."/>
            <person name="Xiang M."/>
            <person name="Wang C."/>
            <person name="Li S."/>
            <person name="Che Y."/>
            <person name="Ortiz-Lopez F.J."/>
            <person name="Bills G.F."/>
            <person name="Liu X."/>
            <person name="An Z."/>
        </authorList>
    </citation>
    <scope>NUCLEOTIDE SEQUENCE [LARGE SCALE GENOMIC DNA]</scope>
    <source>
        <strain evidence="10">ATCC 20868 / MF5171</strain>
    </source>
</reference>